<feature type="coiled-coil region" evidence="6">
    <location>
        <begin position="214"/>
        <end position="252"/>
    </location>
</feature>
<feature type="transmembrane region" description="Helical" evidence="8">
    <location>
        <begin position="6"/>
        <end position="27"/>
    </location>
</feature>
<dbReference type="EMBL" id="CACVAT010000499">
    <property type="protein sequence ID" value="CAA6829130.1"/>
    <property type="molecule type" value="Genomic_DNA"/>
</dbReference>
<dbReference type="InterPro" id="IPR031905">
    <property type="entry name" value="Flotillin_C"/>
</dbReference>
<dbReference type="Pfam" id="PF01145">
    <property type="entry name" value="Band_7"/>
    <property type="match status" value="1"/>
</dbReference>
<keyword evidence="4" id="KW-1003">Cell membrane</keyword>
<feature type="region of interest" description="Disordered" evidence="7">
    <location>
        <begin position="564"/>
        <end position="585"/>
    </location>
</feature>
<name>A0A6S6UK96_9GAMM</name>
<dbReference type="Pfam" id="PF15975">
    <property type="entry name" value="Flot"/>
    <property type="match status" value="1"/>
</dbReference>
<dbReference type="Gene3D" id="3.30.479.30">
    <property type="entry name" value="Band 7 domain"/>
    <property type="match status" value="1"/>
</dbReference>
<feature type="region of interest" description="Disordered" evidence="7">
    <location>
        <begin position="514"/>
        <end position="547"/>
    </location>
</feature>
<evidence type="ECO:0000256" key="7">
    <source>
        <dbReference type="SAM" id="MobiDB-lite"/>
    </source>
</evidence>
<dbReference type="GO" id="GO:0005886">
    <property type="term" value="C:plasma membrane"/>
    <property type="evidence" value="ECO:0007669"/>
    <property type="project" value="UniProtKB-SubCell"/>
</dbReference>
<evidence type="ECO:0000256" key="6">
    <source>
        <dbReference type="SAM" id="Coils"/>
    </source>
</evidence>
<evidence type="ECO:0000256" key="3">
    <source>
        <dbReference type="ARBA" id="ARBA00007161"/>
    </source>
</evidence>
<dbReference type="PANTHER" id="PTHR13806">
    <property type="entry name" value="FLOTILLIN-RELATED"/>
    <property type="match status" value="1"/>
</dbReference>
<keyword evidence="5 8" id="KW-0472">Membrane</keyword>
<dbReference type="AlphaFoldDB" id="A0A6S6UK96"/>
<evidence type="ECO:0000259" key="9">
    <source>
        <dbReference type="SMART" id="SM00244"/>
    </source>
</evidence>
<feature type="domain" description="Band 7" evidence="9">
    <location>
        <begin position="24"/>
        <end position="193"/>
    </location>
</feature>
<proteinExistence type="inferred from homology"/>
<protein>
    <submittedName>
        <fullName evidence="10">Inner membrane protein YqiK</fullName>
    </submittedName>
</protein>
<sequence length="585" mass="64784">MSEPYLFLLAILVVALLCTVALFAAFYRRASKDKAFVRTGLGGERVIVNSGAFVFPVLHDTVHINMQTLRVEIERNNKLALITKDPLRVDVVAEFFLRVAQDEDAIATAARTLGSRTLDQEQVKDLVEAQCVAALRSVASTMTLDELHIKRTDFEHNVEETLNSEFEKNGMELVSVSLMRLDQTAREYFDENNSFDARGLIRLDEVTEASKKRRNDIEQENKIKIQEKNKETEQQRLAIEQQEIEAQKEQEKYVADLEASTAKDIEEIQLQREREIEEIRISKTVALDMARQDMDVARAQFDQNVAEAWMSTDKIKAEAARLTEEICTAKEKAEAERIKLIEIIRAQKDASRQTIIAEANAEVERLAAKAAEIRYQVEAAGKSAINNAANLLDNKQIDMQVKMEIVRQLPQIIKESVRPLENIDGIKIMHLDGLGSASGGAVSSGGGKGGSGGGGGNGGGGGLADQVVDSALRYRAQIPLIDSLLKEVDLKGDSSSGLTDFIRDQMDSTGDFERAKAKKERQSQVVEEYDEPVVRRSSSRPVRETHQHDTYEADVMESGVDNVIDDSGLISNEGDAGTGSAEEKA</sequence>
<dbReference type="SMART" id="SM00244">
    <property type="entry name" value="PHB"/>
    <property type="match status" value="1"/>
</dbReference>
<evidence type="ECO:0000256" key="8">
    <source>
        <dbReference type="SAM" id="Phobius"/>
    </source>
</evidence>
<keyword evidence="8" id="KW-1133">Transmembrane helix</keyword>
<dbReference type="SUPFAM" id="SSF117892">
    <property type="entry name" value="Band 7/SPFH domain"/>
    <property type="match status" value="1"/>
</dbReference>
<feature type="region of interest" description="Disordered" evidence="7">
    <location>
        <begin position="439"/>
        <end position="458"/>
    </location>
</feature>
<dbReference type="InterPro" id="IPR027705">
    <property type="entry name" value="Flotillin_fam"/>
</dbReference>
<evidence type="ECO:0000313" key="10">
    <source>
        <dbReference type="EMBL" id="CAA6829130.1"/>
    </source>
</evidence>
<organism evidence="10">
    <name type="scientific">uncultured Thiotrichaceae bacterium</name>
    <dbReference type="NCBI Taxonomy" id="298394"/>
    <lineage>
        <taxon>Bacteria</taxon>
        <taxon>Pseudomonadati</taxon>
        <taxon>Pseudomonadota</taxon>
        <taxon>Gammaproteobacteria</taxon>
        <taxon>Thiotrichales</taxon>
        <taxon>Thiotrichaceae</taxon>
        <taxon>environmental samples</taxon>
    </lineage>
</organism>
<evidence type="ECO:0000256" key="2">
    <source>
        <dbReference type="ARBA" id="ARBA00004236"/>
    </source>
</evidence>
<evidence type="ECO:0000256" key="5">
    <source>
        <dbReference type="ARBA" id="ARBA00023136"/>
    </source>
</evidence>
<dbReference type="CDD" id="cd03399">
    <property type="entry name" value="SPFH_flotillin"/>
    <property type="match status" value="1"/>
</dbReference>
<evidence type="ECO:0000256" key="1">
    <source>
        <dbReference type="ARBA" id="ARBA00004167"/>
    </source>
</evidence>
<evidence type="ECO:0000256" key="4">
    <source>
        <dbReference type="ARBA" id="ARBA00022475"/>
    </source>
</evidence>
<dbReference type="InterPro" id="IPR036013">
    <property type="entry name" value="Band_7/SPFH_dom_sf"/>
</dbReference>
<keyword evidence="6" id="KW-0175">Coiled coil</keyword>
<dbReference type="InterPro" id="IPR001107">
    <property type="entry name" value="Band_7"/>
</dbReference>
<keyword evidence="8" id="KW-0812">Transmembrane</keyword>
<accession>A0A6S6UK96</accession>
<comment type="subcellular location">
    <subcellularLocation>
        <location evidence="2">Cell membrane</location>
    </subcellularLocation>
    <subcellularLocation>
        <location evidence="1">Membrane</location>
        <topology evidence="1">Single-pass membrane protein</topology>
    </subcellularLocation>
</comment>
<reference evidence="10" key="1">
    <citation type="submission" date="2020-01" db="EMBL/GenBank/DDBJ databases">
        <authorList>
            <person name="Meier V. D."/>
            <person name="Meier V D."/>
        </authorList>
    </citation>
    <scope>NUCLEOTIDE SEQUENCE</scope>
    <source>
        <strain evidence="10">HLG_WM_MAG_09</strain>
    </source>
</reference>
<comment type="similarity">
    <text evidence="3">Belongs to the band 7/mec-2 family. Flotillin subfamily.</text>
</comment>
<dbReference type="PANTHER" id="PTHR13806:SF31">
    <property type="entry name" value="FLOTILLIN-LIKE PROTEIN 1-RELATED"/>
    <property type="match status" value="1"/>
</dbReference>
<gene>
    <name evidence="10" type="ORF">HELGO_WM21566</name>
</gene>